<accession>A0A8H5XMK7</accession>
<reference evidence="1 2" key="1">
    <citation type="submission" date="2020-05" db="EMBL/GenBank/DDBJ databases">
        <title>Identification and distribution of gene clusters putatively required for synthesis of sphingolipid metabolism inhibitors in phylogenetically diverse species of the filamentous fungus Fusarium.</title>
        <authorList>
            <person name="Kim H.-S."/>
            <person name="Busman M."/>
            <person name="Brown D.W."/>
            <person name="Divon H."/>
            <person name="Uhlig S."/>
            <person name="Proctor R.H."/>
        </authorList>
    </citation>
    <scope>NUCLEOTIDE SEQUENCE [LARGE SCALE GENOMIC DNA]</scope>
    <source>
        <strain evidence="1 2">NRRL 66235</strain>
    </source>
</reference>
<dbReference type="EMBL" id="JAAOAN010001234">
    <property type="protein sequence ID" value="KAF5696276.1"/>
    <property type="molecule type" value="Genomic_DNA"/>
</dbReference>
<comment type="caution">
    <text evidence="1">The sequence shown here is derived from an EMBL/GenBank/DDBJ whole genome shotgun (WGS) entry which is preliminary data.</text>
</comment>
<keyword evidence="2" id="KW-1185">Reference proteome</keyword>
<evidence type="ECO:0000313" key="1">
    <source>
        <dbReference type="EMBL" id="KAF5696276.1"/>
    </source>
</evidence>
<proteinExistence type="predicted"/>
<dbReference type="AlphaFoldDB" id="A0A8H5XMK7"/>
<evidence type="ECO:0000313" key="2">
    <source>
        <dbReference type="Proteomes" id="UP000544331"/>
    </source>
</evidence>
<organism evidence="1 2">
    <name type="scientific">Fusarium mundagurra</name>
    <dbReference type="NCBI Taxonomy" id="1567541"/>
    <lineage>
        <taxon>Eukaryota</taxon>
        <taxon>Fungi</taxon>
        <taxon>Dikarya</taxon>
        <taxon>Ascomycota</taxon>
        <taxon>Pezizomycotina</taxon>
        <taxon>Sordariomycetes</taxon>
        <taxon>Hypocreomycetidae</taxon>
        <taxon>Hypocreales</taxon>
        <taxon>Nectriaceae</taxon>
        <taxon>Fusarium</taxon>
        <taxon>Fusarium fujikuroi species complex</taxon>
    </lineage>
</organism>
<name>A0A8H5XMK7_9HYPO</name>
<gene>
    <name evidence="1" type="ORF">FMUND_15738</name>
</gene>
<dbReference type="Proteomes" id="UP000544331">
    <property type="component" value="Unassembled WGS sequence"/>
</dbReference>
<dbReference type="OrthoDB" id="5097287at2759"/>
<protein>
    <submittedName>
        <fullName evidence="1">Uncharacterized protein</fullName>
    </submittedName>
</protein>
<sequence length="162" mass="17861">MPSGQEPETYGSQIEYVPVRLVKDLETFKAALRTHYGEGVTHPYRGSHEGEAVYVVMAPNASTGPQNLLKTLQDEGVLKKDDEQTMATYGSQIHDVPIRLIGDETAFERAVEAIYPNGVTFTYHRTGTTISPWPVCNVQANASTGPTDLVKHLQDAEVIMKE</sequence>